<gene>
    <name evidence="2" type="ORF">FNH09_02110</name>
</gene>
<dbReference type="AlphaFoldDB" id="A0A5N8V4A6"/>
<evidence type="ECO:0000256" key="1">
    <source>
        <dbReference type="SAM" id="MobiDB-lite"/>
    </source>
</evidence>
<protein>
    <submittedName>
        <fullName evidence="2">Enoyl-CoA hydratase/isomerase family protein</fullName>
    </submittedName>
</protein>
<dbReference type="CDD" id="cd06558">
    <property type="entry name" value="crotonase-like"/>
    <property type="match status" value="1"/>
</dbReference>
<dbReference type="Gene3D" id="3.90.226.10">
    <property type="entry name" value="2-enoyl-CoA Hydratase, Chain A, domain 1"/>
    <property type="match status" value="1"/>
</dbReference>
<dbReference type="PANTHER" id="PTHR11941">
    <property type="entry name" value="ENOYL-COA HYDRATASE-RELATED"/>
    <property type="match status" value="1"/>
</dbReference>
<keyword evidence="3" id="KW-1185">Reference proteome</keyword>
<reference evidence="2 3" key="1">
    <citation type="submission" date="2019-07" db="EMBL/GenBank/DDBJ databases">
        <title>New species of Amycolatopsis and Streptomyces.</title>
        <authorList>
            <person name="Duangmal K."/>
            <person name="Teo W.F.A."/>
            <person name="Lipun K."/>
        </authorList>
    </citation>
    <scope>NUCLEOTIDE SEQUENCE [LARGE SCALE GENOMIC DNA]</scope>
    <source>
        <strain evidence="2 3">NBRC 109810</strain>
    </source>
</reference>
<dbReference type="SUPFAM" id="SSF52096">
    <property type="entry name" value="ClpP/crotonase"/>
    <property type="match status" value="1"/>
</dbReference>
<dbReference type="GO" id="GO:0006635">
    <property type="term" value="P:fatty acid beta-oxidation"/>
    <property type="evidence" value="ECO:0007669"/>
    <property type="project" value="TreeGrafter"/>
</dbReference>
<dbReference type="InterPro" id="IPR001753">
    <property type="entry name" value="Enoyl-CoA_hydra/iso"/>
</dbReference>
<dbReference type="PANTHER" id="PTHR11941:SF54">
    <property type="entry name" value="ENOYL-COA HYDRATASE, MITOCHONDRIAL"/>
    <property type="match status" value="1"/>
</dbReference>
<proteinExistence type="predicted"/>
<evidence type="ECO:0000313" key="3">
    <source>
        <dbReference type="Proteomes" id="UP000325849"/>
    </source>
</evidence>
<feature type="compositionally biased region" description="Basic and acidic residues" evidence="1">
    <location>
        <begin position="437"/>
        <end position="447"/>
    </location>
</feature>
<dbReference type="Gene3D" id="1.20.58.1300">
    <property type="match status" value="1"/>
</dbReference>
<dbReference type="NCBIfam" id="NF042432">
    <property type="entry name" value="DHPACoAdixog_DpgC"/>
    <property type="match status" value="1"/>
</dbReference>
<dbReference type="InterPro" id="IPR053482">
    <property type="entry name" value="DPA-CoA_Dioxygenase"/>
</dbReference>
<dbReference type="Proteomes" id="UP000325849">
    <property type="component" value="Unassembled WGS sequence"/>
</dbReference>
<evidence type="ECO:0000313" key="2">
    <source>
        <dbReference type="EMBL" id="MPY30151.1"/>
    </source>
</evidence>
<sequence>MNPAAAWSDTFETDRHVAAHRLTDTERQLAALPIRPLRDAGQEQRAAALHATTRRLRTEFLSRHAERVYDVLTDNRTSRPRLAELARSAAEAFPGLVPSPEQLAQEARLAQPDKEGREIDQGILFGALLAAPRAGIHLMESMRLPTPRALELLAEFRRTGEIVLDAARLERRAAAGHVTITNGHCLNAEDNQHVADMETLVDLVLLDPQVRVGVLRGGVMTHPRYAGRRVFSAGINLKAFKAGAISFVDFLLTRGLGYISKLMRGLAATDAMWPASPVQKPWLAAVDTFAIGGGAQILLACDQVVAAADAYFSLPAANEGIVPGVANLRLTRYLGARPARQVILGGRAIRAEEPDARLLFDDVVDPTGMDLAVEAAAERLDNPAVIANRHMLNLADEPEDSFRRYLAEFAVQQAMRAYSPDVLAKMAAPADAASGPGEERDGRTSVQ</sequence>
<dbReference type="OrthoDB" id="7337390at2"/>
<dbReference type="EMBL" id="VJZD01000004">
    <property type="protein sequence ID" value="MPY30151.1"/>
    <property type="molecule type" value="Genomic_DNA"/>
</dbReference>
<dbReference type="GO" id="GO:0016853">
    <property type="term" value="F:isomerase activity"/>
    <property type="evidence" value="ECO:0007669"/>
    <property type="project" value="UniProtKB-KW"/>
</dbReference>
<keyword evidence="2" id="KW-0413">Isomerase</keyword>
<dbReference type="RefSeq" id="WP_152884454.1">
    <property type="nucleotide sequence ID" value="NZ_VJZD01000004.1"/>
</dbReference>
<dbReference type="Pfam" id="PF00378">
    <property type="entry name" value="ECH_1"/>
    <property type="match status" value="1"/>
</dbReference>
<accession>A0A5N8V4A6</accession>
<name>A0A5N8V4A6_9ACTN</name>
<organism evidence="2 3">
    <name type="scientific">Streptomyces adustus</name>
    <dbReference type="NCBI Taxonomy" id="1609272"/>
    <lineage>
        <taxon>Bacteria</taxon>
        <taxon>Bacillati</taxon>
        <taxon>Actinomycetota</taxon>
        <taxon>Actinomycetes</taxon>
        <taxon>Kitasatosporales</taxon>
        <taxon>Streptomycetaceae</taxon>
        <taxon>Streptomyces</taxon>
    </lineage>
</organism>
<comment type="caution">
    <text evidence="2">The sequence shown here is derived from an EMBL/GenBank/DDBJ whole genome shotgun (WGS) entry which is preliminary data.</text>
</comment>
<dbReference type="InterPro" id="IPR029045">
    <property type="entry name" value="ClpP/crotonase-like_dom_sf"/>
</dbReference>
<feature type="region of interest" description="Disordered" evidence="1">
    <location>
        <begin position="427"/>
        <end position="447"/>
    </location>
</feature>